<sequence>MAASDSSTATRDDALVSQLSDVHKYVSDVQTAQLPVQNTSMAENLHTLGESIAVFSAIIEHITVSTALKLVCASPVPMYFPAASPECSVSTVTTATIMAVPIPVVSGVPLVECVNWTGQHMPVDIHIFPPFSQVNPPALGPIHGQQDNCFVHV</sequence>
<evidence type="ECO:0000313" key="1">
    <source>
        <dbReference type="EMBL" id="PBK71775.1"/>
    </source>
</evidence>
<gene>
    <name evidence="1" type="ORF">ARMSODRAFT_1016765</name>
</gene>
<name>A0A2H3BLM3_9AGAR</name>
<organism evidence="1 2">
    <name type="scientific">Armillaria solidipes</name>
    <dbReference type="NCBI Taxonomy" id="1076256"/>
    <lineage>
        <taxon>Eukaryota</taxon>
        <taxon>Fungi</taxon>
        <taxon>Dikarya</taxon>
        <taxon>Basidiomycota</taxon>
        <taxon>Agaricomycotina</taxon>
        <taxon>Agaricomycetes</taxon>
        <taxon>Agaricomycetidae</taxon>
        <taxon>Agaricales</taxon>
        <taxon>Marasmiineae</taxon>
        <taxon>Physalacriaceae</taxon>
        <taxon>Armillaria</taxon>
    </lineage>
</organism>
<protein>
    <submittedName>
        <fullName evidence="1">Uncharacterized protein</fullName>
    </submittedName>
</protein>
<dbReference type="Proteomes" id="UP000218334">
    <property type="component" value="Unassembled WGS sequence"/>
</dbReference>
<accession>A0A2H3BLM3</accession>
<keyword evidence="2" id="KW-1185">Reference proteome</keyword>
<evidence type="ECO:0000313" key="2">
    <source>
        <dbReference type="Proteomes" id="UP000218334"/>
    </source>
</evidence>
<dbReference type="EMBL" id="KZ293423">
    <property type="protein sequence ID" value="PBK71775.1"/>
    <property type="molecule type" value="Genomic_DNA"/>
</dbReference>
<reference evidence="2" key="1">
    <citation type="journal article" date="2017" name="Nat. Ecol. Evol.">
        <title>Genome expansion and lineage-specific genetic innovations in the forest pathogenic fungi Armillaria.</title>
        <authorList>
            <person name="Sipos G."/>
            <person name="Prasanna A.N."/>
            <person name="Walter M.C."/>
            <person name="O'Connor E."/>
            <person name="Balint B."/>
            <person name="Krizsan K."/>
            <person name="Kiss B."/>
            <person name="Hess J."/>
            <person name="Varga T."/>
            <person name="Slot J."/>
            <person name="Riley R."/>
            <person name="Boka B."/>
            <person name="Rigling D."/>
            <person name="Barry K."/>
            <person name="Lee J."/>
            <person name="Mihaltcheva S."/>
            <person name="LaButti K."/>
            <person name="Lipzen A."/>
            <person name="Waldron R."/>
            <person name="Moloney N.M."/>
            <person name="Sperisen C."/>
            <person name="Kredics L."/>
            <person name="Vagvoelgyi C."/>
            <person name="Patrignani A."/>
            <person name="Fitzpatrick D."/>
            <person name="Nagy I."/>
            <person name="Doyle S."/>
            <person name="Anderson J.B."/>
            <person name="Grigoriev I.V."/>
            <person name="Gueldener U."/>
            <person name="Muensterkoetter M."/>
            <person name="Nagy L.G."/>
        </authorList>
    </citation>
    <scope>NUCLEOTIDE SEQUENCE [LARGE SCALE GENOMIC DNA]</scope>
    <source>
        <strain evidence="2">28-4</strain>
    </source>
</reference>
<proteinExistence type="predicted"/>
<dbReference type="AlphaFoldDB" id="A0A2H3BLM3"/>